<reference evidence="2 3" key="2">
    <citation type="submission" date="2018-11" db="EMBL/GenBank/DDBJ databases">
        <authorList>
            <consortium name="Pathogen Informatics"/>
        </authorList>
    </citation>
    <scope>NUCLEOTIDE SEQUENCE [LARGE SCALE GENOMIC DNA]</scope>
</reference>
<dbReference type="Proteomes" id="UP000050794">
    <property type="component" value="Unassembled WGS sequence"/>
</dbReference>
<evidence type="ECO:0000256" key="1">
    <source>
        <dbReference type="SAM" id="MobiDB-lite"/>
    </source>
</evidence>
<keyword evidence="3" id="KW-1185">Reference proteome</keyword>
<name>A0A183UX09_TOXCA</name>
<evidence type="ECO:0000313" key="2">
    <source>
        <dbReference type="EMBL" id="VDM44350.1"/>
    </source>
</evidence>
<sequence length="71" mass="7497">MDASSSPMKFDGGGNATSLNVEGISPPLYSTSLNNSNGSEKPLQEATDLCKAFRQGHMIENGVLPFHISVT</sequence>
<protein>
    <submittedName>
        <fullName evidence="4">Ovule protein</fullName>
    </submittedName>
</protein>
<dbReference type="EMBL" id="UYWY01021530">
    <property type="protein sequence ID" value="VDM44350.1"/>
    <property type="molecule type" value="Genomic_DNA"/>
</dbReference>
<feature type="region of interest" description="Disordered" evidence="1">
    <location>
        <begin position="1"/>
        <end position="23"/>
    </location>
</feature>
<organism evidence="3 4">
    <name type="scientific">Toxocara canis</name>
    <name type="common">Canine roundworm</name>
    <dbReference type="NCBI Taxonomy" id="6265"/>
    <lineage>
        <taxon>Eukaryota</taxon>
        <taxon>Metazoa</taxon>
        <taxon>Ecdysozoa</taxon>
        <taxon>Nematoda</taxon>
        <taxon>Chromadorea</taxon>
        <taxon>Rhabditida</taxon>
        <taxon>Spirurina</taxon>
        <taxon>Ascaridomorpha</taxon>
        <taxon>Ascaridoidea</taxon>
        <taxon>Toxocaridae</taxon>
        <taxon>Toxocara</taxon>
    </lineage>
</organism>
<proteinExistence type="predicted"/>
<dbReference type="AlphaFoldDB" id="A0A183UX09"/>
<gene>
    <name evidence="2" type="ORF">TCNE_LOCUS13029</name>
</gene>
<evidence type="ECO:0000313" key="3">
    <source>
        <dbReference type="Proteomes" id="UP000050794"/>
    </source>
</evidence>
<accession>A0A183UX09</accession>
<dbReference type="WBParaSite" id="TCNE_0001302901-mRNA-1">
    <property type="protein sequence ID" value="TCNE_0001302901-mRNA-1"/>
    <property type="gene ID" value="TCNE_0001302901"/>
</dbReference>
<evidence type="ECO:0000313" key="4">
    <source>
        <dbReference type="WBParaSite" id="TCNE_0001302901-mRNA-1"/>
    </source>
</evidence>
<reference evidence="4" key="1">
    <citation type="submission" date="2016-06" db="UniProtKB">
        <authorList>
            <consortium name="WormBaseParasite"/>
        </authorList>
    </citation>
    <scope>IDENTIFICATION</scope>
</reference>